<sequence length="552" mass="61099">MAHWTEIAADKQKRREESIPERWRIPADLLPSEKIRDVQDWPKTSGFFTADELTITENTASEIVGRIAKGQLKATTVVEAICKRASVAQQLLNCITEICFDDAIARAKELDEYFEKEGRTIGPLHGLPISFKDQFHLKGLDTSVGYIGWTNRPASEDSTLVTLLCSAGAIPYVKTNIPTTLMMGESVNNVFGRTCNPRNRDLTTGGSSGGESCLVTFRGSFLGVGTDIGGSIRHPCSFTGLYGLRPSHGRVSYQRVANTFLGQEAVRSCAGPMCRSPADIRLFMSAVAAQKPWLYDPQTLPIPWRTEEEVLPRKLCFGFGMGDGVVTPTPPIRRAMEITKKALLAAGHDVIDFVPIEHADAAVVITKMYIADGGEELQRDTDISGEPLHPDIENWLGHSANAKPATVFETWQNQHQRTILQTAWLERWQATELETGTGRPIDGLIMPSTPFPAIRHDRNYPHHWGALSPLFDLTTGVFPVTKVDLEVDIVPEDWKPISALDEEVSDFYGKPENHENALVGLVVIGRRLEEEKVTAMLELIETCLDAKSVEQI</sequence>
<dbReference type="SUPFAM" id="SSF75304">
    <property type="entry name" value="Amidase signature (AS) enzymes"/>
    <property type="match status" value="1"/>
</dbReference>
<keyword evidence="2" id="KW-0378">Hydrolase</keyword>
<proteinExistence type="inferred from homology"/>
<dbReference type="InterPro" id="IPR023631">
    <property type="entry name" value="Amidase_dom"/>
</dbReference>
<dbReference type="Gene3D" id="3.90.1300.10">
    <property type="entry name" value="Amidase signature (AS) domain"/>
    <property type="match status" value="1"/>
</dbReference>
<dbReference type="Proteomes" id="UP001629113">
    <property type="component" value="Unassembled WGS sequence"/>
</dbReference>
<dbReference type="PANTHER" id="PTHR46072:SF2">
    <property type="entry name" value="AMIDASE (EUROFUNG)"/>
    <property type="match status" value="1"/>
</dbReference>
<gene>
    <name evidence="4" type="ORF">PVAG01_08872</name>
</gene>
<evidence type="ECO:0000256" key="1">
    <source>
        <dbReference type="ARBA" id="ARBA00009199"/>
    </source>
</evidence>
<keyword evidence="5" id="KW-1185">Reference proteome</keyword>
<dbReference type="PIRSF" id="PIRSF001221">
    <property type="entry name" value="Amidase_fungi"/>
    <property type="match status" value="1"/>
</dbReference>
<evidence type="ECO:0000256" key="2">
    <source>
        <dbReference type="ARBA" id="ARBA00022801"/>
    </source>
</evidence>
<reference evidence="4 5" key="1">
    <citation type="submission" date="2024-06" db="EMBL/GenBank/DDBJ databases">
        <title>Complete genome of Phlyctema vagabunda strain 19-DSS-EL-015.</title>
        <authorList>
            <person name="Fiorenzani C."/>
        </authorList>
    </citation>
    <scope>NUCLEOTIDE SEQUENCE [LARGE SCALE GENOMIC DNA]</scope>
    <source>
        <strain evidence="4 5">19-DSS-EL-015</strain>
    </source>
</reference>
<feature type="domain" description="Amidase" evidence="3">
    <location>
        <begin position="77"/>
        <end position="533"/>
    </location>
</feature>
<comment type="caution">
    <text evidence="4">The sequence shown here is derived from an EMBL/GenBank/DDBJ whole genome shotgun (WGS) entry which is preliminary data.</text>
</comment>
<dbReference type="InterPro" id="IPR036928">
    <property type="entry name" value="AS_sf"/>
</dbReference>
<accession>A0ABR4PAN6</accession>
<comment type="similarity">
    <text evidence="1">Belongs to the amidase family.</text>
</comment>
<dbReference type="EMBL" id="JBFCZG010000007">
    <property type="protein sequence ID" value="KAL3420373.1"/>
    <property type="molecule type" value="Genomic_DNA"/>
</dbReference>
<evidence type="ECO:0000313" key="4">
    <source>
        <dbReference type="EMBL" id="KAL3420373.1"/>
    </source>
</evidence>
<protein>
    <submittedName>
        <fullName evidence="4">Amidase</fullName>
    </submittedName>
</protein>
<evidence type="ECO:0000259" key="3">
    <source>
        <dbReference type="Pfam" id="PF01425"/>
    </source>
</evidence>
<name>A0ABR4PAN6_9HELO</name>
<organism evidence="4 5">
    <name type="scientific">Phlyctema vagabunda</name>
    <dbReference type="NCBI Taxonomy" id="108571"/>
    <lineage>
        <taxon>Eukaryota</taxon>
        <taxon>Fungi</taxon>
        <taxon>Dikarya</taxon>
        <taxon>Ascomycota</taxon>
        <taxon>Pezizomycotina</taxon>
        <taxon>Leotiomycetes</taxon>
        <taxon>Helotiales</taxon>
        <taxon>Dermateaceae</taxon>
        <taxon>Phlyctema</taxon>
    </lineage>
</organism>
<evidence type="ECO:0000313" key="5">
    <source>
        <dbReference type="Proteomes" id="UP001629113"/>
    </source>
</evidence>
<dbReference type="Pfam" id="PF01425">
    <property type="entry name" value="Amidase"/>
    <property type="match status" value="1"/>
</dbReference>
<dbReference type="PANTHER" id="PTHR46072">
    <property type="entry name" value="AMIDASE-RELATED-RELATED"/>
    <property type="match status" value="1"/>
</dbReference>